<gene>
    <name evidence="2" type="ORF">Tco_0954020</name>
</gene>
<dbReference type="EMBL" id="BQNB010015890">
    <property type="protein sequence ID" value="GJT45305.1"/>
    <property type="molecule type" value="Genomic_DNA"/>
</dbReference>
<dbReference type="Proteomes" id="UP001151760">
    <property type="component" value="Unassembled WGS sequence"/>
</dbReference>
<feature type="compositionally biased region" description="Basic and acidic residues" evidence="1">
    <location>
        <begin position="9"/>
        <end position="28"/>
    </location>
</feature>
<feature type="region of interest" description="Disordered" evidence="1">
    <location>
        <begin position="98"/>
        <end position="118"/>
    </location>
</feature>
<organism evidence="2 3">
    <name type="scientific">Tanacetum coccineum</name>
    <dbReference type="NCBI Taxonomy" id="301880"/>
    <lineage>
        <taxon>Eukaryota</taxon>
        <taxon>Viridiplantae</taxon>
        <taxon>Streptophyta</taxon>
        <taxon>Embryophyta</taxon>
        <taxon>Tracheophyta</taxon>
        <taxon>Spermatophyta</taxon>
        <taxon>Magnoliopsida</taxon>
        <taxon>eudicotyledons</taxon>
        <taxon>Gunneridae</taxon>
        <taxon>Pentapetalae</taxon>
        <taxon>asterids</taxon>
        <taxon>campanulids</taxon>
        <taxon>Asterales</taxon>
        <taxon>Asteraceae</taxon>
        <taxon>Asteroideae</taxon>
        <taxon>Anthemideae</taxon>
        <taxon>Anthemidinae</taxon>
        <taxon>Tanacetum</taxon>
    </lineage>
</organism>
<protein>
    <submittedName>
        <fullName evidence="2">Uncharacterized protein</fullName>
    </submittedName>
</protein>
<sequence>MSKNAGGPRKSDDKKNMRNRRWSRDRVKIPRAIASKKHPTCHEILNRKAKRIKFNSEEILRELARYYGPNKWMGIRMTVNTNRDKMIHTCITKIHTKTRTRNYQEESSAPYPYSQAHNQNPEEALSIKGSKEEHRFPLNNKPNKPSVTRDRYHAGQDPTHIPYTGLDTIDLLLKLINQLGNIGVHGPTPLPLNVTGGSINHVATNTMPMAYQAGPHISPPGFSISQAQPYYYYFTPGPSVFASQ</sequence>
<comment type="caution">
    <text evidence="2">The sequence shown here is derived from an EMBL/GenBank/DDBJ whole genome shotgun (WGS) entry which is preliminary data.</text>
</comment>
<feature type="region of interest" description="Disordered" evidence="1">
    <location>
        <begin position="1"/>
        <end position="39"/>
    </location>
</feature>
<feature type="region of interest" description="Disordered" evidence="1">
    <location>
        <begin position="130"/>
        <end position="151"/>
    </location>
</feature>
<reference evidence="2" key="2">
    <citation type="submission" date="2022-01" db="EMBL/GenBank/DDBJ databases">
        <authorList>
            <person name="Yamashiro T."/>
            <person name="Shiraishi A."/>
            <person name="Satake H."/>
            <person name="Nakayama K."/>
        </authorList>
    </citation>
    <scope>NUCLEOTIDE SEQUENCE</scope>
</reference>
<accession>A0ABQ5E1J0</accession>
<reference evidence="2" key="1">
    <citation type="journal article" date="2022" name="Int. J. Mol. Sci.">
        <title>Draft Genome of Tanacetum Coccineum: Genomic Comparison of Closely Related Tanacetum-Family Plants.</title>
        <authorList>
            <person name="Yamashiro T."/>
            <person name="Shiraishi A."/>
            <person name="Nakayama K."/>
            <person name="Satake H."/>
        </authorList>
    </citation>
    <scope>NUCLEOTIDE SEQUENCE</scope>
</reference>
<evidence type="ECO:0000313" key="2">
    <source>
        <dbReference type="EMBL" id="GJT45305.1"/>
    </source>
</evidence>
<evidence type="ECO:0000313" key="3">
    <source>
        <dbReference type="Proteomes" id="UP001151760"/>
    </source>
</evidence>
<evidence type="ECO:0000256" key="1">
    <source>
        <dbReference type="SAM" id="MobiDB-lite"/>
    </source>
</evidence>
<name>A0ABQ5E1J0_9ASTR</name>
<keyword evidence="3" id="KW-1185">Reference proteome</keyword>
<proteinExistence type="predicted"/>